<dbReference type="EMBL" id="JAGSPN010000447">
    <property type="protein sequence ID" value="MBR7784649.1"/>
    <property type="molecule type" value="Genomic_DNA"/>
</dbReference>
<evidence type="ECO:0000313" key="1">
    <source>
        <dbReference type="EMBL" id="MBR7784649.1"/>
    </source>
</evidence>
<comment type="caution">
    <text evidence="1">The sequence shown here is derived from an EMBL/GenBank/DDBJ whole genome shotgun (WGS) entry which is preliminary data.</text>
</comment>
<name>A0A941DR61_9BURK</name>
<organism evidence="1 2">
    <name type="scientific">Undibacterium luofuense</name>
    <dbReference type="NCBI Taxonomy" id="2828733"/>
    <lineage>
        <taxon>Bacteria</taxon>
        <taxon>Pseudomonadati</taxon>
        <taxon>Pseudomonadota</taxon>
        <taxon>Betaproteobacteria</taxon>
        <taxon>Burkholderiales</taxon>
        <taxon>Oxalobacteraceae</taxon>
        <taxon>Undibacterium</taxon>
    </lineage>
</organism>
<dbReference type="Proteomes" id="UP000680067">
    <property type="component" value="Unassembled WGS sequence"/>
</dbReference>
<feature type="non-terminal residue" evidence="1">
    <location>
        <position position="93"/>
    </location>
</feature>
<accession>A0A941DR61</accession>
<evidence type="ECO:0000313" key="2">
    <source>
        <dbReference type="Proteomes" id="UP000680067"/>
    </source>
</evidence>
<reference evidence="1" key="1">
    <citation type="submission" date="2021-04" db="EMBL/GenBank/DDBJ databases">
        <title>novel species isolated from subtropical streams in China.</title>
        <authorList>
            <person name="Lu H."/>
        </authorList>
    </citation>
    <scope>NUCLEOTIDE SEQUENCE</scope>
    <source>
        <strain evidence="1">LFS511W</strain>
    </source>
</reference>
<gene>
    <name evidence="1" type="ORF">KDM89_21180</name>
</gene>
<sequence>MQSIADDVVQQGSFANAIERAARLPGFSRFFEYDPADPAASFRPHQQLLFPPDKPIDMLLISPDVSRADAYAEQRCLLLTTSEMVRQATDTLA</sequence>
<keyword evidence="2" id="KW-1185">Reference proteome</keyword>
<dbReference type="AlphaFoldDB" id="A0A941DR61"/>
<protein>
    <submittedName>
        <fullName evidence="1">Uncharacterized protein</fullName>
    </submittedName>
</protein>
<proteinExistence type="predicted"/>
<dbReference type="RefSeq" id="WP_212689780.1">
    <property type="nucleotide sequence ID" value="NZ_JAGSPN010000447.1"/>
</dbReference>